<dbReference type="EMBL" id="LAZR01000380">
    <property type="protein sequence ID" value="KKN71623.1"/>
    <property type="molecule type" value="Genomic_DNA"/>
</dbReference>
<keyword evidence="1" id="KW-0812">Transmembrane</keyword>
<accession>A0A0F9W0K9</accession>
<evidence type="ECO:0000256" key="1">
    <source>
        <dbReference type="SAM" id="Phobius"/>
    </source>
</evidence>
<name>A0A0F9W0K9_9ZZZZ</name>
<organism evidence="2">
    <name type="scientific">marine sediment metagenome</name>
    <dbReference type="NCBI Taxonomy" id="412755"/>
    <lineage>
        <taxon>unclassified sequences</taxon>
        <taxon>metagenomes</taxon>
        <taxon>ecological metagenomes</taxon>
    </lineage>
</organism>
<keyword evidence="1" id="KW-0472">Membrane</keyword>
<proteinExistence type="predicted"/>
<feature type="transmembrane region" description="Helical" evidence="1">
    <location>
        <begin position="116"/>
        <end position="133"/>
    </location>
</feature>
<protein>
    <recommendedName>
        <fullName evidence="3">MFS transporter</fullName>
    </recommendedName>
</protein>
<dbReference type="AlphaFoldDB" id="A0A0F9W0K9"/>
<reference evidence="2" key="1">
    <citation type="journal article" date="2015" name="Nature">
        <title>Complex archaea that bridge the gap between prokaryotes and eukaryotes.</title>
        <authorList>
            <person name="Spang A."/>
            <person name="Saw J.H."/>
            <person name="Jorgensen S.L."/>
            <person name="Zaremba-Niedzwiedzka K."/>
            <person name="Martijn J."/>
            <person name="Lind A.E."/>
            <person name="van Eijk R."/>
            <person name="Schleper C."/>
            <person name="Guy L."/>
            <person name="Ettema T.J."/>
        </authorList>
    </citation>
    <scope>NUCLEOTIDE SEQUENCE</scope>
</reference>
<sequence>MFDAKPQWRTLRTVWRMQTASALLIPVIVVWLMGDWNGVFEAAAIPLFTVAMASLFVTLWRFRRYKRALIQAEGLGNDDGAQAAWSVLHREQMFGLLAAELPGFIGVFHFFCTGEWIPLLLLVIVSLGAMLLYRPPAAWVQ</sequence>
<gene>
    <name evidence="2" type="ORF">LCGC14_0419370</name>
</gene>
<comment type="caution">
    <text evidence="2">The sequence shown here is derived from an EMBL/GenBank/DDBJ whole genome shotgun (WGS) entry which is preliminary data.</text>
</comment>
<evidence type="ECO:0008006" key="3">
    <source>
        <dbReference type="Google" id="ProtNLM"/>
    </source>
</evidence>
<keyword evidence="1" id="KW-1133">Transmembrane helix</keyword>
<feature type="transmembrane region" description="Helical" evidence="1">
    <location>
        <begin position="93"/>
        <end position="110"/>
    </location>
</feature>
<feature type="transmembrane region" description="Helical" evidence="1">
    <location>
        <begin position="39"/>
        <end position="60"/>
    </location>
</feature>
<evidence type="ECO:0000313" key="2">
    <source>
        <dbReference type="EMBL" id="KKN71623.1"/>
    </source>
</evidence>
<feature type="transmembrane region" description="Helical" evidence="1">
    <location>
        <begin position="14"/>
        <end position="33"/>
    </location>
</feature>